<evidence type="ECO:0000313" key="10">
    <source>
        <dbReference type="Proteomes" id="UP000029692"/>
    </source>
</evidence>
<dbReference type="SMART" id="SM00861">
    <property type="entry name" value="Transket_pyr"/>
    <property type="match status" value="1"/>
</dbReference>
<dbReference type="EC" id="1.2.4.2" evidence="4"/>
<dbReference type="Pfam" id="PF00676">
    <property type="entry name" value="E1_dh"/>
    <property type="match status" value="1"/>
</dbReference>
<dbReference type="PANTHER" id="PTHR23152">
    <property type="entry name" value="2-OXOGLUTARATE DEHYDROGENASE"/>
    <property type="match status" value="1"/>
</dbReference>
<comment type="cofactor">
    <cofactor evidence="1">
        <name>thiamine diphosphate</name>
        <dbReference type="ChEBI" id="CHEBI:58937"/>
    </cofactor>
</comment>
<evidence type="ECO:0000256" key="5">
    <source>
        <dbReference type="ARBA" id="ARBA00023002"/>
    </source>
</evidence>
<feature type="region of interest" description="Disordered" evidence="7">
    <location>
        <begin position="38"/>
        <end position="92"/>
    </location>
</feature>
<dbReference type="OrthoDB" id="9759785at2"/>
<feature type="compositionally biased region" description="Gly residues" evidence="7">
    <location>
        <begin position="43"/>
        <end position="69"/>
    </location>
</feature>
<evidence type="ECO:0000259" key="8">
    <source>
        <dbReference type="SMART" id="SM00861"/>
    </source>
</evidence>
<dbReference type="GO" id="GO:0005829">
    <property type="term" value="C:cytosol"/>
    <property type="evidence" value="ECO:0007669"/>
    <property type="project" value="TreeGrafter"/>
</dbReference>
<comment type="caution">
    <text evidence="9">The sequence shown here is derived from an EMBL/GenBank/DDBJ whole genome shotgun (WGS) entry which is preliminary data.</text>
</comment>
<organism evidence="9 10">
    <name type="scientific">Spirochaeta lutea</name>
    <dbReference type="NCBI Taxonomy" id="1480694"/>
    <lineage>
        <taxon>Bacteria</taxon>
        <taxon>Pseudomonadati</taxon>
        <taxon>Spirochaetota</taxon>
        <taxon>Spirochaetia</taxon>
        <taxon>Spirochaetales</taxon>
        <taxon>Spirochaetaceae</taxon>
        <taxon>Spirochaeta</taxon>
    </lineage>
</organism>
<dbReference type="PANTHER" id="PTHR23152:SF4">
    <property type="entry name" value="2-OXOADIPATE DEHYDROGENASE COMPLEX COMPONENT E1"/>
    <property type="match status" value="1"/>
</dbReference>
<evidence type="ECO:0000256" key="1">
    <source>
        <dbReference type="ARBA" id="ARBA00001964"/>
    </source>
</evidence>
<dbReference type="Gene3D" id="3.40.50.12470">
    <property type="match status" value="1"/>
</dbReference>
<reference evidence="9 10" key="1">
    <citation type="submission" date="2014-05" db="EMBL/GenBank/DDBJ databases">
        <title>De novo Genome Sequence of Spirocheata sp.</title>
        <authorList>
            <person name="Shivani Y."/>
            <person name="Subhash Y."/>
            <person name="Tushar L."/>
            <person name="Sasikala C."/>
            <person name="Ramana C.V."/>
        </authorList>
    </citation>
    <scope>NUCLEOTIDE SEQUENCE [LARGE SCALE GENOMIC DNA]</scope>
    <source>
        <strain evidence="9 10">JC230</strain>
    </source>
</reference>
<dbReference type="STRING" id="1480694.DC28_13230"/>
<dbReference type="InterPro" id="IPR029061">
    <property type="entry name" value="THDP-binding"/>
</dbReference>
<dbReference type="GO" id="GO:0006099">
    <property type="term" value="P:tricarboxylic acid cycle"/>
    <property type="evidence" value="ECO:0007669"/>
    <property type="project" value="TreeGrafter"/>
</dbReference>
<dbReference type="SUPFAM" id="SSF52518">
    <property type="entry name" value="Thiamin diphosphate-binding fold (THDP-binding)"/>
    <property type="match status" value="2"/>
</dbReference>
<dbReference type="InterPro" id="IPR042179">
    <property type="entry name" value="KGD_C_sf"/>
</dbReference>
<dbReference type="Proteomes" id="UP000029692">
    <property type="component" value="Unassembled WGS sequence"/>
</dbReference>
<dbReference type="InterPro" id="IPR032106">
    <property type="entry name" value="2-oxogl_dehyd_N"/>
</dbReference>
<evidence type="ECO:0000313" key="9">
    <source>
        <dbReference type="EMBL" id="KGE70904.1"/>
    </source>
</evidence>
<evidence type="ECO:0000256" key="3">
    <source>
        <dbReference type="ARBA" id="ARBA00006936"/>
    </source>
</evidence>
<dbReference type="EMBL" id="JNUP01000071">
    <property type="protein sequence ID" value="KGE70904.1"/>
    <property type="molecule type" value="Genomic_DNA"/>
</dbReference>
<dbReference type="PIRSF" id="PIRSF000157">
    <property type="entry name" value="Oxoglu_dh_E1"/>
    <property type="match status" value="1"/>
</dbReference>
<comment type="similarity">
    <text evidence="3">Belongs to the alpha-ketoglutarate dehydrogenase family.</text>
</comment>
<dbReference type="Pfam" id="PF16078">
    <property type="entry name" value="2-oxogl_dehyd_N"/>
    <property type="match status" value="1"/>
</dbReference>
<name>A0A098QT82_9SPIO</name>
<dbReference type="NCBIfam" id="NF008907">
    <property type="entry name" value="PRK12270.1"/>
    <property type="match status" value="1"/>
</dbReference>
<proteinExistence type="inferred from homology"/>
<dbReference type="RefSeq" id="WP_037549443.1">
    <property type="nucleotide sequence ID" value="NZ_JNUP01000071.1"/>
</dbReference>
<feature type="domain" description="Transketolase-like pyrimidine-binding" evidence="8">
    <location>
        <begin position="671"/>
        <end position="866"/>
    </location>
</feature>
<dbReference type="InterPro" id="IPR011603">
    <property type="entry name" value="2oxoglutarate_DH_E1"/>
</dbReference>
<dbReference type="CDD" id="cd02016">
    <property type="entry name" value="TPP_E1_OGDC_like"/>
    <property type="match status" value="1"/>
</dbReference>
<keyword evidence="6" id="KW-0786">Thiamine pyrophosphate</keyword>
<dbReference type="Pfam" id="PF02779">
    <property type="entry name" value="Transket_pyr"/>
    <property type="match status" value="1"/>
</dbReference>
<dbReference type="Gene3D" id="3.40.50.11610">
    <property type="entry name" value="Multifunctional 2-oxoglutarate metabolism enzyme, C-terminal domain"/>
    <property type="match status" value="1"/>
</dbReference>
<dbReference type="NCBIfam" id="TIGR00239">
    <property type="entry name" value="2oxo_dh_E1"/>
    <property type="match status" value="1"/>
</dbReference>
<evidence type="ECO:0000256" key="7">
    <source>
        <dbReference type="SAM" id="MobiDB-lite"/>
    </source>
</evidence>
<dbReference type="AlphaFoldDB" id="A0A098QT82"/>
<dbReference type="NCBIfam" id="NF006914">
    <property type="entry name" value="PRK09404.1"/>
    <property type="match status" value="1"/>
</dbReference>
<dbReference type="Pfam" id="PF16870">
    <property type="entry name" value="OxoGdeHyase_C"/>
    <property type="match status" value="1"/>
</dbReference>
<evidence type="ECO:0000256" key="2">
    <source>
        <dbReference type="ARBA" id="ARBA00003906"/>
    </source>
</evidence>
<dbReference type="GO" id="GO:0045252">
    <property type="term" value="C:oxoglutarate dehydrogenase complex"/>
    <property type="evidence" value="ECO:0007669"/>
    <property type="project" value="TreeGrafter"/>
</dbReference>
<comment type="function">
    <text evidence="2">E1 component of the 2-oxoglutarate dehydrogenase (OGDH) complex which catalyzes the decarboxylation of 2-oxoglutarate, the first step in the conversion of 2-oxoglutarate to succinyl-CoA and CO(2).</text>
</comment>
<dbReference type="eggNOG" id="COG0567">
    <property type="taxonomic scope" value="Bacteria"/>
</dbReference>
<dbReference type="Gene3D" id="1.10.287.1150">
    <property type="entry name" value="TPP helical domain"/>
    <property type="match status" value="1"/>
</dbReference>
<dbReference type="InterPro" id="IPR005475">
    <property type="entry name" value="Transketolase-like_Pyr-bd"/>
</dbReference>
<dbReference type="GO" id="GO:0004591">
    <property type="term" value="F:oxoglutarate dehydrogenase (succinyl-transferring) activity"/>
    <property type="evidence" value="ECO:0007669"/>
    <property type="project" value="UniProtKB-EC"/>
</dbReference>
<accession>A0A098QT82</accession>
<dbReference type="Gene3D" id="3.40.50.970">
    <property type="match status" value="1"/>
</dbReference>
<keyword evidence="10" id="KW-1185">Reference proteome</keyword>
<keyword evidence="5" id="KW-0560">Oxidoreductase</keyword>
<gene>
    <name evidence="9" type="ORF">DC28_13230</name>
</gene>
<dbReference type="InterPro" id="IPR001017">
    <property type="entry name" value="DH_E1"/>
</dbReference>
<evidence type="ECO:0000256" key="6">
    <source>
        <dbReference type="ARBA" id="ARBA00023052"/>
    </source>
</evidence>
<evidence type="ECO:0000256" key="4">
    <source>
        <dbReference type="ARBA" id="ARBA00012280"/>
    </source>
</evidence>
<dbReference type="InterPro" id="IPR031717">
    <property type="entry name" value="ODO-1/KGD_C"/>
</dbReference>
<sequence>MNNPQGMEFSPYVEELYLQWKAEPNSVDPQWQRIFQGYEYGDTGAGGSTPGTAPGSGGSSEPGGAGPASGAGAERAPGKTGQTGSADSPGVVVNDVVPRHRMPPREVLPPSLGRAGFPGGRGAAAGAPGVAGGSGGTDSGSWDPVTLIRQGRVNSLIWAYRDIGYLYAKLNPLEGYMTPEQYYQFFSIEGDYESLTLEEFGLTQEDLSREFYAGKYLHPTIMPLSDIIDRMKSIYCSTMGAEILHIQNKVMRKWLINHLEGEKAQQGWSVDHKIAFQRNLIRAEEFESFIHTNFIGQKRFSLEGAETLIPALRFLVGEAASHGVQELVFGMAHRGRLNVLCNAIGKAPVEIFSAFVDTYTPHSYGGSGDVKYHLGYSYDYHDEETGKTIHVSLVANPSHLEAVDPVVEGKTRGIQRRRGDRQRKKVVPILIHGDAAFSGQGVVSETLNLSQLKGYRTGGTVHLIVNNQIGFTTASRDARSTFFATDIAKSINIPIFHVNGDDPEAVIRAVDLAIRFRQKFATDVVVDMICYRRLGHNEADEPSFTHPKMYNLIAQHESVRTLYGRRLAQQGIWSQDDQDAYGTEYKNFLKSELENAKGEYVPQLDDAFQQGIWTKYRRGYSFDPVDTAVPRETLDAIARTLTTIPEGFTPHPKLQRFVKDRWAQYSTEDRVDWAFAESLAWGTILLDGYPVRLSGEDCQRGTFSQRHAVWWDTSSEVPTSYVPLRHITEQQGFFAAYDSPLSEFSVLGFEYGYSLALPDALIQWEAQFGDFVNGAQVIIDQFIVAGDTKWFRSSGLVMLLPHGYEGQGPEHSSAHLERFLSLCAESNIQVVNPTAPAQYFHLLRKQVHQSFRKPLIVMTPKSLLRHKAARSSVQDMTSGRFVPVIDDDQATGEEEVVLLCSGKVYYDLVQEREKRQMAGRVAIIRVEQLYPFPQEDLYLICHRYNEARHFRWVQEESRNRGAWYFIFQRFPDFVPRGIRLAYAGRPSGASPATGSHKQHVEELQALLDQAFA</sequence>
<protein>
    <recommendedName>
        <fullName evidence="4">oxoglutarate dehydrogenase (succinyl-transferring)</fullName>
        <ecNumber evidence="4">1.2.4.2</ecNumber>
    </recommendedName>
</protein>
<dbReference type="GO" id="GO:0030976">
    <property type="term" value="F:thiamine pyrophosphate binding"/>
    <property type="evidence" value="ECO:0007669"/>
    <property type="project" value="InterPro"/>
</dbReference>